<keyword evidence="2" id="KW-0805">Transcription regulation</keyword>
<name>A0A2N3PQ92_9PROT</name>
<dbReference type="Pfam" id="PF00126">
    <property type="entry name" value="HTH_1"/>
    <property type="match status" value="1"/>
</dbReference>
<evidence type="ECO:0000256" key="1">
    <source>
        <dbReference type="ARBA" id="ARBA00009437"/>
    </source>
</evidence>
<dbReference type="Proteomes" id="UP000233293">
    <property type="component" value="Unassembled WGS sequence"/>
</dbReference>
<evidence type="ECO:0000313" key="7">
    <source>
        <dbReference type="Proteomes" id="UP000233293"/>
    </source>
</evidence>
<dbReference type="SUPFAM" id="SSF53850">
    <property type="entry name" value="Periplasmic binding protein-like II"/>
    <property type="match status" value="1"/>
</dbReference>
<dbReference type="GO" id="GO:0032993">
    <property type="term" value="C:protein-DNA complex"/>
    <property type="evidence" value="ECO:0007669"/>
    <property type="project" value="TreeGrafter"/>
</dbReference>
<evidence type="ECO:0000256" key="3">
    <source>
        <dbReference type="ARBA" id="ARBA00023125"/>
    </source>
</evidence>
<dbReference type="PROSITE" id="PS50931">
    <property type="entry name" value="HTH_LYSR"/>
    <property type="match status" value="1"/>
</dbReference>
<proteinExistence type="inferred from homology"/>
<dbReference type="GO" id="GO:0003700">
    <property type="term" value="F:DNA-binding transcription factor activity"/>
    <property type="evidence" value="ECO:0007669"/>
    <property type="project" value="InterPro"/>
</dbReference>
<dbReference type="Pfam" id="PF03466">
    <property type="entry name" value="LysR_substrate"/>
    <property type="match status" value="1"/>
</dbReference>
<comment type="similarity">
    <text evidence="1">Belongs to the LysR transcriptional regulatory family.</text>
</comment>
<dbReference type="RefSeq" id="WP_101252628.1">
    <property type="nucleotide sequence ID" value="NZ_PIUM01000030.1"/>
</dbReference>
<dbReference type="InterPro" id="IPR036390">
    <property type="entry name" value="WH_DNA-bd_sf"/>
</dbReference>
<dbReference type="PANTHER" id="PTHR30346:SF28">
    <property type="entry name" value="HTH-TYPE TRANSCRIPTIONAL REGULATOR CYNR"/>
    <property type="match status" value="1"/>
</dbReference>
<dbReference type="PANTHER" id="PTHR30346">
    <property type="entry name" value="TRANSCRIPTIONAL DUAL REGULATOR HCAR-RELATED"/>
    <property type="match status" value="1"/>
</dbReference>
<protein>
    <recommendedName>
        <fullName evidence="5">HTH lysR-type domain-containing protein</fullName>
    </recommendedName>
</protein>
<dbReference type="SUPFAM" id="SSF46785">
    <property type="entry name" value="Winged helix' DNA-binding domain"/>
    <property type="match status" value="1"/>
</dbReference>
<keyword evidence="3" id="KW-0238">DNA-binding</keyword>
<reference evidence="7" key="1">
    <citation type="submission" date="2017-12" db="EMBL/GenBank/DDBJ databases">
        <title>Draft genome sequence of Telmatospirillum siberiense 26-4b1T, an acidotolerant peatland alphaproteobacterium potentially involved in sulfur cycling.</title>
        <authorList>
            <person name="Hausmann B."/>
            <person name="Pjevac P."/>
            <person name="Schreck K."/>
            <person name="Herbold C.W."/>
            <person name="Daims H."/>
            <person name="Wagner M."/>
            <person name="Pester M."/>
            <person name="Loy A."/>
        </authorList>
    </citation>
    <scope>NUCLEOTIDE SEQUENCE [LARGE SCALE GENOMIC DNA]</scope>
    <source>
        <strain evidence="7">26-4b1</strain>
    </source>
</reference>
<organism evidence="6 7">
    <name type="scientific">Telmatospirillum siberiense</name>
    <dbReference type="NCBI Taxonomy" id="382514"/>
    <lineage>
        <taxon>Bacteria</taxon>
        <taxon>Pseudomonadati</taxon>
        <taxon>Pseudomonadota</taxon>
        <taxon>Alphaproteobacteria</taxon>
        <taxon>Rhodospirillales</taxon>
        <taxon>Rhodospirillaceae</taxon>
        <taxon>Telmatospirillum</taxon>
    </lineage>
</organism>
<keyword evidence="4" id="KW-0804">Transcription</keyword>
<dbReference type="EMBL" id="PIUM01000030">
    <property type="protein sequence ID" value="PKU22557.1"/>
    <property type="molecule type" value="Genomic_DNA"/>
</dbReference>
<dbReference type="GO" id="GO:0003677">
    <property type="term" value="F:DNA binding"/>
    <property type="evidence" value="ECO:0007669"/>
    <property type="project" value="UniProtKB-KW"/>
</dbReference>
<gene>
    <name evidence="6" type="ORF">CWS72_21125</name>
</gene>
<dbReference type="Gene3D" id="1.10.10.10">
    <property type="entry name" value="Winged helix-like DNA-binding domain superfamily/Winged helix DNA-binding domain"/>
    <property type="match status" value="1"/>
</dbReference>
<evidence type="ECO:0000256" key="2">
    <source>
        <dbReference type="ARBA" id="ARBA00023015"/>
    </source>
</evidence>
<dbReference type="InterPro" id="IPR000847">
    <property type="entry name" value="LysR_HTH_N"/>
</dbReference>
<evidence type="ECO:0000313" key="6">
    <source>
        <dbReference type="EMBL" id="PKU22557.1"/>
    </source>
</evidence>
<accession>A0A2N3PQ92</accession>
<dbReference type="Gene3D" id="3.40.190.10">
    <property type="entry name" value="Periplasmic binding protein-like II"/>
    <property type="match status" value="2"/>
</dbReference>
<dbReference type="InterPro" id="IPR005119">
    <property type="entry name" value="LysR_subst-bd"/>
</dbReference>
<dbReference type="InterPro" id="IPR036388">
    <property type="entry name" value="WH-like_DNA-bd_sf"/>
</dbReference>
<sequence>MAMELRQIKYFVAVAEDLNISQAARRLHTSQPSLGRQIQSLEEFIGVPLFSRKNRRLTLTQAGEIFLARSKNILSDINDAISKTRSASHGNKKSITIGYIPTAASKIFPFFLPYLQNNNPDIYPILKNISSELQITALKNECIDIAFIRKGVDDEDIVKEVILRENLVVLLPAAHPLAEKTAVTLTELSALPFVEVSTPLKMELEQMFGPLNFKPVDASGSGERDSLFDQFSLVGSGLGFTILSDFVREFTPPTVAVRDLAVKPAPRTELYIAYRKQEASPVLAEFLRALRRWKSQMGHLEAE</sequence>
<dbReference type="FunFam" id="1.10.10.10:FF:000001">
    <property type="entry name" value="LysR family transcriptional regulator"/>
    <property type="match status" value="1"/>
</dbReference>
<feature type="domain" description="HTH lysR-type" evidence="5">
    <location>
        <begin position="3"/>
        <end position="60"/>
    </location>
</feature>
<dbReference type="AlphaFoldDB" id="A0A2N3PQ92"/>
<evidence type="ECO:0000259" key="5">
    <source>
        <dbReference type="PROSITE" id="PS50931"/>
    </source>
</evidence>
<keyword evidence="7" id="KW-1185">Reference proteome</keyword>
<dbReference type="PRINTS" id="PR00039">
    <property type="entry name" value="HTHLYSR"/>
</dbReference>
<comment type="caution">
    <text evidence="6">The sequence shown here is derived from an EMBL/GenBank/DDBJ whole genome shotgun (WGS) entry which is preliminary data.</text>
</comment>
<evidence type="ECO:0000256" key="4">
    <source>
        <dbReference type="ARBA" id="ARBA00023163"/>
    </source>
</evidence>
<dbReference type="CDD" id="cd08414">
    <property type="entry name" value="PBP2_LTTR_aromatics_like"/>
    <property type="match status" value="1"/>
</dbReference>
<dbReference type="OrthoDB" id="9811588at2"/>